<dbReference type="InterPro" id="IPR019719">
    <property type="entry name" value="DUF2599"/>
</dbReference>
<evidence type="ECO:0000256" key="1">
    <source>
        <dbReference type="SAM" id="SignalP"/>
    </source>
</evidence>
<dbReference type="Pfam" id="PF10783">
    <property type="entry name" value="DUF2599"/>
    <property type="match status" value="1"/>
</dbReference>
<name>A0A437NZS8_9ACTN</name>
<keyword evidence="3" id="KW-1185">Reference proteome</keyword>
<proteinExistence type="predicted"/>
<dbReference type="EMBL" id="RZYA01000032">
    <property type="protein sequence ID" value="RVU15514.1"/>
    <property type="molecule type" value="Genomic_DNA"/>
</dbReference>
<keyword evidence="1" id="KW-0732">Signal</keyword>
<dbReference type="Proteomes" id="UP000283128">
    <property type="component" value="Unassembled WGS sequence"/>
</dbReference>
<protein>
    <submittedName>
        <fullName evidence="2">DUF2599 domain-containing protein</fullName>
    </submittedName>
</protein>
<dbReference type="RefSeq" id="WP_127833068.1">
    <property type="nucleotide sequence ID" value="NZ_RZYA01000032.1"/>
</dbReference>
<evidence type="ECO:0000313" key="2">
    <source>
        <dbReference type="EMBL" id="RVU15514.1"/>
    </source>
</evidence>
<gene>
    <name evidence="2" type="ORF">EOT10_38655</name>
</gene>
<dbReference type="AlphaFoldDB" id="A0A437NZS8"/>
<organism evidence="2 3">
    <name type="scientific">Streptomyces antnestii</name>
    <dbReference type="NCBI Taxonomy" id="2494256"/>
    <lineage>
        <taxon>Bacteria</taxon>
        <taxon>Bacillati</taxon>
        <taxon>Actinomycetota</taxon>
        <taxon>Actinomycetes</taxon>
        <taxon>Kitasatosporales</taxon>
        <taxon>Streptomycetaceae</taxon>
        <taxon>Streptomyces</taxon>
    </lineage>
</organism>
<comment type="caution">
    <text evidence="2">The sequence shown here is derived from an EMBL/GenBank/DDBJ whole genome shotgun (WGS) entry which is preliminary data.</text>
</comment>
<feature type="chain" id="PRO_5019444285" evidence="1">
    <location>
        <begin position="23"/>
        <end position="341"/>
    </location>
</feature>
<accession>A0A437NZS8</accession>
<feature type="signal peptide" evidence="1">
    <location>
        <begin position="1"/>
        <end position="22"/>
    </location>
</feature>
<sequence length="341" mass="36447">MRLGVGIISAALMFASAPQALADSAGGTGDTDQAAAARIVRQIKHVAPDAAGSTRIPVQQAAEQITAQGRSVSIGIPADDAGQVQLRRSGTGPDRRLSVALPSNGAPHPATVARNGTATYRNTAKATDLAVESFDRSVRITTVLRDNSAPSEFAYPVDVPAGGRLALAKGGGIVVLDARGTPRGGFSAPWAKDATGRSVPTHYKVRGDTVVQVVPHDRSTAYPVVADPWLWIDLIDHADWEWSSDFSGWTLMVTPTGWARANAGGYLVGAAGWDELYDKYKDRGLNTNLGSMRNQYICHQQFVALYSPNKPTWNLDEWRPDVGYWETVNQKCNPGGGPGEW</sequence>
<evidence type="ECO:0000313" key="3">
    <source>
        <dbReference type="Proteomes" id="UP000283128"/>
    </source>
</evidence>
<dbReference type="OrthoDB" id="4412570at2"/>
<reference evidence="2 3" key="1">
    <citation type="submission" date="2019-01" db="EMBL/GenBank/DDBJ databases">
        <title>Genome sequences of Streptomyces and Rhizobium isolates collected from root and soil.</title>
        <authorList>
            <person name="Chhettri S."/>
            <person name="Sevigny J.L."/>
            <person name="Sen A."/>
            <person name="Ennis N."/>
            <person name="Tisa L."/>
        </authorList>
    </citation>
    <scope>NUCLEOTIDE SEQUENCE [LARGE SCALE GENOMIC DNA]</scope>
    <source>
        <strain evidence="2 3">San01</strain>
    </source>
</reference>